<dbReference type="CDD" id="cd00093">
    <property type="entry name" value="HTH_XRE"/>
    <property type="match status" value="1"/>
</dbReference>
<dbReference type="Gene3D" id="1.10.260.40">
    <property type="entry name" value="lambda repressor-like DNA-binding domains"/>
    <property type="match status" value="1"/>
</dbReference>
<dbReference type="AlphaFoldDB" id="A0A345SXE6"/>
<protein>
    <submittedName>
        <fullName evidence="1">XRE family transcriptional regulator</fullName>
    </submittedName>
</protein>
<evidence type="ECO:0000313" key="1">
    <source>
        <dbReference type="EMBL" id="AXI78401.1"/>
    </source>
</evidence>
<dbReference type="Pfam" id="PF13560">
    <property type="entry name" value="HTH_31"/>
    <property type="match status" value="1"/>
</dbReference>
<reference evidence="2" key="1">
    <citation type="submission" date="2018-07" db="EMBL/GenBank/DDBJ databases">
        <title>Streptacidiphilus bronchialis DSM 106435 chromosome.</title>
        <authorList>
            <person name="Batra D."/>
            <person name="Gulvik C.A."/>
        </authorList>
    </citation>
    <scope>NUCLEOTIDE SEQUENCE [LARGE SCALE GENOMIC DNA]</scope>
    <source>
        <strain evidence="2">DSM 106435</strain>
    </source>
</reference>
<dbReference type="EMBL" id="CP031264">
    <property type="protein sequence ID" value="AXI78401.1"/>
    <property type="molecule type" value="Genomic_DNA"/>
</dbReference>
<dbReference type="InterPro" id="IPR010982">
    <property type="entry name" value="Lambda_DNA-bd_dom_sf"/>
</dbReference>
<dbReference type="InterPro" id="IPR001387">
    <property type="entry name" value="Cro/C1-type_HTH"/>
</dbReference>
<accession>A0A345SXE6</accession>
<dbReference type="Proteomes" id="UP000249340">
    <property type="component" value="Chromosome"/>
</dbReference>
<dbReference type="OrthoDB" id="3698213at2"/>
<keyword evidence="2" id="KW-1185">Reference proteome</keyword>
<name>A0A345SXE6_9ACTN</name>
<proteinExistence type="predicted"/>
<sequence>MSTALLPVELPEWSWQRPEVRAALTRRDVAAIFRAAQQYSGASQARLAAAVGMTQGRVNEVINGRREVSRLDVFERIADGLTMSDHARHLLGLASSRTHRSGGQAFDLAAFPEVVRVYASQAATATEIQRQARSAASVDILAVRGLGLIGLNDSLLRTCLTRDDTRVTVRVLLLDPRAPAVAVRAAEIGESVESLAGGIAYTEARLRELSDVCDISVHWYRHLPTWRIIRLDSVLYVSVFHAGWEGHESAIYKVMETPHGPLYRGFRRMYDAMVEDSDRVV</sequence>
<dbReference type="GO" id="GO:0003677">
    <property type="term" value="F:DNA binding"/>
    <property type="evidence" value="ECO:0007669"/>
    <property type="project" value="InterPro"/>
</dbReference>
<dbReference type="RefSeq" id="WP_111491940.1">
    <property type="nucleotide sequence ID" value="NZ_CP031264.1"/>
</dbReference>
<evidence type="ECO:0000313" key="2">
    <source>
        <dbReference type="Proteomes" id="UP000249340"/>
    </source>
</evidence>
<organism evidence="1 2">
    <name type="scientific">Peterkaempfera bronchialis</name>
    <dbReference type="NCBI Taxonomy" id="2126346"/>
    <lineage>
        <taxon>Bacteria</taxon>
        <taxon>Bacillati</taxon>
        <taxon>Actinomycetota</taxon>
        <taxon>Actinomycetes</taxon>
        <taxon>Kitasatosporales</taxon>
        <taxon>Streptomycetaceae</taxon>
        <taxon>Peterkaempfera</taxon>
    </lineage>
</organism>
<dbReference type="SUPFAM" id="SSF47413">
    <property type="entry name" value="lambda repressor-like DNA-binding domains"/>
    <property type="match status" value="1"/>
</dbReference>
<gene>
    <name evidence="1" type="ORF">C7M71_014110</name>
</gene>
<dbReference type="KEGG" id="stri:C7M71_014110"/>